<keyword evidence="9 13" id="KW-0238">DNA-binding</keyword>
<dbReference type="InterPro" id="IPR042174">
    <property type="entry name" value="RecF_2"/>
</dbReference>
<evidence type="ECO:0000256" key="7">
    <source>
        <dbReference type="ARBA" id="ARBA00022763"/>
    </source>
</evidence>
<evidence type="ECO:0000256" key="5">
    <source>
        <dbReference type="ARBA" id="ARBA00022705"/>
    </source>
</evidence>
<evidence type="ECO:0000256" key="3">
    <source>
        <dbReference type="ARBA" id="ARBA00020170"/>
    </source>
</evidence>
<keyword evidence="8 13" id="KW-0067">ATP-binding</keyword>
<dbReference type="RefSeq" id="WP_130491329.1">
    <property type="nucleotide sequence ID" value="NZ_SGXD01000001.1"/>
</dbReference>
<dbReference type="EMBL" id="SGXD01000001">
    <property type="protein sequence ID" value="RZS91232.1"/>
    <property type="molecule type" value="Genomic_DNA"/>
</dbReference>
<protein>
    <recommendedName>
        <fullName evidence="3 13">DNA replication and repair protein RecF</fullName>
    </recommendedName>
</protein>
<evidence type="ECO:0000313" key="16">
    <source>
        <dbReference type="EMBL" id="RZS91232.1"/>
    </source>
</evidence>
<comment type="similarity">
    <text evidence="2 13 14">Belongs to the RecF family.</text>
</comment>
<proteinExistence type="inferred from homology"/>
<name>A0A4Q7NXW8_9ACTN</name>
<keyword evidence="6 13" id="KW-0547">Nucleotide-binding</keyword>
<dbReference type="GO" id="GO:0005524">
    <property type="term" value="F:ATP binding"/>
    <property type="evidence" value="ECO:0007669"/>
    <property type="project" value="UniProtKB-UniRule"/>
</dbReference>
<evidence type="ECO:0000256" key="13">
    <source>
        <dbReference type="HAMAP-Rule" id="MF_00365"/>
    </source>
</evidence>
<keyword evidence="5 13" id="KW-0235">DNA replication</keyword>
<evidence type="ECO:0000256" key="9">
    <source>
        <dbReference type="ARBA" id="ARBA00023125"/>
    </source>
</evidence>
<dbReference type="InterPro" id="IPR027417">
    <property type="entry name" value="P-loop_NTPase"/>
</dbReference>
<evidence type="ECO:0000256" key="11">
    <source>
        <dbReference type="ARBA" id="ARBA00023236"/>
    </source>
</evidence>
<evidence type="ECO:0000256" key="6">
    <source>
        <dbReference type="ARBA" id="ARBA00022741"/>
    </source>
</evidence>
<dbReference type="HAMAP" id="MF_00365">
    <property type="entry name" value="RecF"/>
    <property type="match status" value="1"/>
</dbReference>
<feature type="binding site" evidence="13">
    <location>
        <begin position="30"/>
        <end position="37"/>
    </location>
    <ligand>
        <name>ATP</name>
        <dbReference type="ChEBI" id="CHEBI:30616"/>
    </ligand>
</feature>
<evidence type="ECO:0000256" key="1">
    <source>
        <dbReference type="ARBA" id="ARBA00004496"/>
    </source>
</evidence>
<comment type="caution">
    <text evidence="16">The sequence shown here is derived from an EMBL/GenBank/DDBJ whole genome shotgun (WGS) entry which is preliminary data.</text>
</comment>
<evidence type="ECO:0000256" key="12">
    <source>
        <dbReference type="ARBA" id="ARBA00025401"/>
    </source>
</evidence>
<dbReference type="GO" id="GO:0003697">
    <property type="term" value="F:single-stranded DNA binding"/>
    <property type="evidence" value="ECO:0007669"/>
    <property type="project" value="UniProtKB-UniRule"/>
</dbReference>
<dbReference type="GO" id="GO:0006302">
    <property type="term" value="P:double-strand break repair"/>
    <property type="evidence" value="ECO:0007669"/>
    <property type="project" value="TreeGrafter"/>
</dbReference>
<keyword evidence="10 13" id="KW-0234">DNA repair</keyword>
<dbReference type="GO" id="GO:0006260">
    <property type="term" value="P:DNA replication"/>
    <property type="evidence" value="ECO:0007669"/>
    <property type="project" value="UniProtKB-UniRule"/>
</dbReference>
<dbReference type="Proteomes" id="UP000293638">
    <property type="component" value="Unassembled WGS sequence"/>
</dbReference>
<dbReference type="NCBIfam" id="TIGR00611">
    <property type="entry name" value="recf"/>
    <property type="match status" value="1"/>
</dbReference>
<evidence type="ECO:0000259" key="15">
    <source>
        <dbReference type="Pfam" id="PF02463"/>
    </source>
</evidence>
<dbReference type="Gene3D" id="1.20.1050.90">
    <property type="entry name" value="RecF/RecN/SMC, N-terminal domain"/>
    <property type="match status" value="1"/>
</dbReference>
<keyword evidence="4 13" id="KW-0963">Cytoplasm</keyword>
<feature type="domain" description="RecF/RecN/SMC N-terminal" evidence="15">
    <location>
        <begin position="3"/>
        <end position="358"/>
    </location>
</feature>
<evidence type="ECO:0000256" key="4">
    <source>
        <dbReference type="ARBA" id="ARBA00022490"/>
    </source>
</evidence>
<keyword evidence="11 13" id="KW-0742">SOS response</keyword>
<dbReference type="GO" id="GO:0005737">
    <property type="term" value="C:cytoplasm"/>
    <property type="evidence" value="ECO:0007669"/>
    <property type="project" value="UniProtKB-SubCell"/>
</dbReference>
<organism evidence="16 17">
    <name type="scientific">Motilibacter rhizosphaerae</name>
    <dbReference type="NCBI Taxonomy" id="598652"/>
    <lineage>
        <taxon>Bacteria</taxon>
        <taxon>Bacillati</taxon>
        <taxon>Actinomycetota</taxon>
        <taxon>Actinomycetes</taxon>
        <taxon>Motilibacterales</taxon>
        <taxon>Motilibacteraceae</taxon>
        <taxon>Motilibacter</taxon>
    </lineage>
</organism>
<sequence length="384" mass="40808">MHVAHLSLSDFRSYASAEVALEPGVTALVGSNGQGKTNLVEAVGYLATLDSHRVAGDAPLVRLGAERAVVRASVVRDGRPTLLEVEINPGRANRARVNRGPVPRAREVLGLLRSVLFAPEDLALVKGDPGERRRFLDELLVARAPRLAGVRADYDRVLKQRSALLKSAGAARRSGRGTGQYDLSTLDVWDAHLARAGAELVAARLALVAALRPLVDAAYDDVSSGGGPVGAEYRSTLEPAAPDGLPGDRLELEQVMLRGLADARRQELERGVCLVGPHRDELALSLGAAPAKGYASHGESWSLALALRLASYDLLRADGGEPVLVLDDVFAELDSSRRRRLAERVAGAEQVLVTAAVEEDVPPVLAGARFAVTRGEVRRLGPDS</sequence>
<accession>A0A4Q7NXW8</accession>
<dbReference type="PANTHER" id="PTHR32182:SF0">
    <property type="entry name" value="DNA REPLICATION AND REPAIR PROTEIN RECF"/>
    <property type="match status" value="1"/>
</dbReference>
<dbReference type="AlphaFoldDB" id="A0A4Q7NXW8"/>
<dbReference type="PANTHER" id="PTHR32182">
    <property type="entry name" value="DNA REPLICATION AND REPAIR PROTEIN RECF"/>
    <property type="match status" value="1"/>
</dbReference>
<evidence type="ECO:0000256" key="2">
    <source>
        <dbReference type="ARBA" id="ARBA00008016"/>
    </source>
</evidence>
<evidence type="ECO:0000313" key="17">
    <source>
        <dbReference type="Proteomes" id="UP000293638"/>
    </source>
</evidence>
<gene>
    <name evidence="13" type="primary">recF</name>
    <name evidence="16" type="ORF">EV189_0466</name>
</gene>
<comment type="subcellular location">
    <subcellularLocation>
        <location evidence="1 13 14">Cytoplasm</location>
    </subcellularLocation>
</comment>
<comment type="function">
    <text evidence="12 13 14">The RecF protein is involved in DNA metabolism; it is required for DNA replication and normal SOS inducibility. RecF binds preferentially to single-stranded, linear DNA. It also seems to bind ATP.</text>
</comment>
<evidence type="ECO:0000256" key="14">
    <source>
        <dbReference type="RuleBase" id="RU000578"/>
    </source>
</evidence>
<dbReference type="Gene3D" id="3.40.50.300">
    <property type="entry name" value="P-loop containing nucleotide triphosphate hydrolases"/>
    <property type="match status" value="1"/>
</dbReference>
<dbReference type="GO" id="GO:0000731">
    <property type="term" value="P:DNA synthesis involved in DNA repair"/>
    <property type="evidence" value="ECO:0007669"/>
    <property type="project" value="TreeGrafter"/>
</dbReference>
<evidence type="ECO:0000256" key="8">
    <source>
        <dbReference type="ARBA" id="ARBA00022840"/>
    </source>
</evidence>
<dbReference type="OrthoDB" id="9803889at2"/>
<dbReference type="PROSITE" id="PS00618">
    <property type="entry name" value="RECF_2"/>
    <property type="match status" value="1"/>
</dbReference>
<dbReference type="InterPro" id="IPR018078">
    <property type="entry name" value="DNA-binding_RecF_CS"/>
</dbReference>
<dbReference type="InterPro" id="IPR001238">
    <property type="entry name" value="DNA-binding_RecF"/>
</dbReference>
<dbReference type="Pfam" id="PF02463">
    <property type="entry name" value="SMC_N"/>
    <property type="match status" value="1"/>
</dbReference>
<evidence type="ECO:0000256" key="10">
    <source>
        <dbReference type="ARBA" id="ARBA00023204"/>
    </source>
</evidence>
<dbReference type="PROSITE" id="PS00617">
    <property type="entry name" value="RECF_1"/>
    <property type="match status" value="1"/>
</dbReference>
<dbReference type="GO" id="GO:0009432">
    <property type="term" value="P:SOS response"/>
    <property type="evidence" value="ECO:0007669"/>
    <property type="project" value="UniProtKB-UniRule"/>
</dbReference>
<keyword evidence="17" id="KW-1185">Reference proteome</keyword>
<reference evidence="16 17" key="1">
    <citation type="submission" date="2019-02" db="EMBL/GenBank/DDBJ databases">
        <title>Genomic Encyclopedia of Type Strains, Phase IV (KMG-IV): sequencing the most valuable type-strain genomes for metagenomic binning, comparative biology and taxonomic classification.</title>
        <authorList>
            <person name="Goeker M."/>
        </authorList>
    </citation>
    <scope>NUCLEOTIDE SEQUENCE [LARGE SCALE GENOMIC DNA]</scope>
    <source>
        <strain evidence="16 17">DSM 45622</strain>
    </source>
</reference>
<dbReference type="SUPFAM" id="SSF52540">
    <property type="entry name" value="P-loop containing nucleoside triphosphate hydrolases"/>
    <property type="match status" value="1"/>
</dbReference>
<keyword evidence="7 13" id="KW-0227">DNA damage</keyword>
<dbReference type="InterPro" id="IPR003395">
    <property type="entry name" value="RecF/RecN/SMC_N"/>
</dbReference>